<dbReference type="Proteomes" id="UP000245812">
    <property type="component" value="Unassembled WGS sequence"/>
</dbReference>
<feature type="binding site" evidence="5">
    <location>
        <position position="166"/>
    </location>
    <ligand>
        <name>S-adenosyl-L-methionine</name>
        <dbReference type="ChEBI" id="CHEBI:59789"/>
    </ligand>
</feature>
<keyword evidence="1 5" id="KW-0489">Methyltransferase</keyword>
<feature type="binding site" evidence="5">
    <location>
        <position position="138"/>
    </location>
    <ligand>
        <name>S-adenosyl-L-methionine</name>
        <dbReference type="ChEBI" id="CHEBI:59789"/>
    </ligand>
</feature>
<evidence type="ECO:0000256" key="1">
    <source>
        <dbReference type="ARBA" id="ARBA00022603"/>
    </source>
</evidence>
<feature type="binding site" evidence="5">
    <location>
        <begin position="115"/>
        <end position="119"/>
    </location>
    <ligand>
        <name>S-adenosyl-L-methionine</name>
        <dbReference type="ChEBI" id="CHEBI:59789"/>
    </ligand>
</feature>
<dbReference type="SUPFAM" id="SSF53335">
    <property type="entry name" value="S-adenosyl-L-methionine-dependent methyltransferases"/>
    <property type="match status" value="1"/>
</dbReference>
<protein>
    <recommendedName>
        <fullName evidence="5">Release factor glutamine methyltransferase</fullName>
        <shortName evidence="5">RF MTase</shortName>
        <ecNumber evidence="5">2.1.1.297</ecNumber>
    </recommendedName>
    <alternativeName>
        <fullName evidence="5">N5-glutamine methyltransferase PrmC</fullName>
    </alternativeName>
    <alternativeName>
        <fullName evidence="5">Protein-(glutamine-N5) MTase PrmC</fullName>
    </alternativeName>
    <alternativeName>
        <fullName evidence="5">Protein-glutamine N-methyltransferase PrmC</fullName>
    </alternativeName>
</protein>
<dbReference type="OrthoDB" id="9800643at2"/>
<dbReference type="RefSeq" id="WP_109724655.1">
    <property type="nucleotide sequence ID" value="NZ_MSZV01000023.1"/>
</dbReference>
<comment type="catalytic activity">
    <reaction evidence="4 5">
        <text>L-glutaminyl-[peptide chain release factor] + S-adenosyl-L-methionine = N(5)-methyl-L-glutaminyl-[peptide chain release factor] + S-adenosyl-L-homocysteine + H(+)</text>
        <dbReference type="Rhea" id="RHEA:42896"/>
        <dbReference type="Rhea" id="RHEA-COMP:10271"/>
        <dbReference type="Rhea" id="RHEA-COMP:10272"/>
        <dbReference type="ChEBI" id="CHEBI:15378"/>
        <dbReference type="ChEBI" id="CHEBI:30011"/>
        <dbReference type="ChEBI" id="CHEBI:57856"/>
        <dbReference type="ChEBI" id="CHEBI:59789"/>
        <dbReference type="ChEBI" id="CHEBI:61891"/>
        <dbReference type="EC" id="2.1.1.297"/>
    </reaction>
</comment>
<dbReference type="Pfam" id="PF17827">
    <property type="entry name" value="PrmC_N"/>
    <property type="match status" value="1"/>
</dbReference>
<reference evidence="8 9" key="1">
    <citation type="submission" date="2018-05" db="EMBL/GenBank/DDBJ databases">
        <title>Genomic Encyclopedia of Type Strains, Phase IV (KMG-IV): sequencing the most valuable type-strain genomes for metagenomic binning, comparative biology and taxonomic classification.</title>
        <authorList>
            <person name="Goeker M."/>
        </authorList>
    </citation>
    <scope>NUCLEOTIDE SEQUENCE [LARGE SCALE GENOMIC DNA]</scope>
    <source>
        <strain evidence="8 9">DSM 14263</strain>
    </source>
</reference>
<sequence length="279" mass="29460">MAEVRALLAAAAARLGERIDAELLLAHALGRPRGWLFAHADDPVPADVQAAFSALVERRAAGEPVAYLVGSRGFWSLELEVTPATLIPRPETERLVELALERLPADRPCRVADLGTGSGAVALALARERPRAQVLATDASAAALAVARRNAQRLGLRNVAFAQGDWLAPLGGATFELIVSNPPYIEAGDPHLAQGDLRFEPASALASGADGLDDIRRIVAGARARLASGGWLLFEHGWNQGEAARDLLRGAGYAPVFTAQDLERRDRVSGGQRPAGAVT</sequence>
<dbReference type="GO" id="GO:0032259">
    <property type="term" value="P:methylation"/>
    <property type="evidence" value="ECO:0007669"/>
    <property type="project" value="UniProtKB-KW"/>
</dbReference>
<evidence type="ECO:0000256" key="4">
    <source>
        <dbReference type="ARBA" id="ARBA00048391"/>
    </source>
</evidence>
<keyword evidence="9" id="KW-1185">Reference proteome</keyword>
<dbReference type="FunFam" id="3.40.50.150:FF:000053">
    <property type="entry name" value="Release factor glutamine methyltransferase"/>
    <property type="match status" value="1"/>
</dbReference>
<feature type="domain" description="Methyltransferase small" evidence="6">
    <location>
        <begin position="98"/>
        <end position="189"/>
    </location>
</feature>
<dbReference type="PANTHER" id="PTHR18895">
    <property type="entry name" value="HEMK METHYLTRANSFERASE"/>
    <property type="match status" value="1"/>
</dbReference>
<keyword evidence="2 5" id="KW-0808">Transferase</keyword>
<dbReference type="InterPro" id="IPR050320">
    <property type="entry name" value="N5-glutamine_MTase"/>
</dbReference>
<dbReference type="PANTHER" id="PTHR18895:SF74">
    <property type="entry name" value="MTRF1L RELEASE FACTOR GLUTAMINE METHYLTRANSFERASE"/>
    <property type="match status" value="1"/>
</dbReference>
<dbReference type="PROSITE" id="PS00092">
    <property type="entry name" value="N6_MTASE"/>
    <property type="match status" value="1"/>
</dbReference>
<feature type="binding site" evidence="5">
    <location>
        <begin position="181"/>
        <end position="184"/>
    </location>
    <ligand>
        <name>substrate</name>
    </ligand>
</feature>
<feature type="binding site" evidence="5">
    <location>
        <position position="181"/>
    </location>
    <ligand>
        <name>S-adenosyl-L-methionine</name>
        <dbReference type="ChEBI" id="CHEBI:59789"/>
    </ligand>
</feature>
<dbReference type="GO" id="GO:0003676">
    <property type="term" value="F:nucleic acid binding"/>
    <property type="evidence" value="ECO:0007669"/>
    <property type="project" value="InterPro"/>
</dbReference>
<dbReference type="HAMAP" id="MF_02126">
    <property type="entry name" value="RF_methyltr_PrmC"/>
    <property type="match status" value="1"/>
</dbReference>
<comment type="caution">
    <text evidence="8">The sequence shown here is derived from an EMBL/GenBank/DDBJ whole genome shotgun (WGS) entry which is preliminary data.</text>
</comment>
<evidence type="ECO:0000256" key="3">
    <source>
        <dbReference type="ARBA" id="ARBA00022691"/>
    </source>
</evidence>
<accession>A0A316HQI0</accession>
<dbReference type="InterPro" id="IPR029063">
    <property type="entry name" value="SAM-dependent_MTases_sf"/>
</dbReference>
<dbReference type="InterPro" id="IPR019874">
    <property type="entry name" value="RF_methyltr_PrmC"/>
</dbReference>
<evidence type="ECO:0000256" key="2">
    <source>
        <dbReference type="ARBA" id="ARBA00022679"/>
    </source>
</evidence>
<dbReference type="InterPro" id="IPR040758">
    <property type="entry name" value="PrmC_N"/>
</dbReference>
<comment type="function">
    <text evidence="5">Methylates the class 1 translation termination release factors RF1/PrfA and RF2/PrfB on the glutamine residue of the universally conserved GGQ motif.</text>
</comment>
<dbReference type="AlphaFoldDB" id="A0A316HQI0"/>
<keyword evidence="3 5" id="KW-0949">S-adenosyl-L-methionine</keyword>
<proteinExistence type="inferred from homology"/>
<evidence type="ECO:0000256" key="5">
    <source>
        <dbReference type="HAMAP-Rule" id="MF_02126"/>
    </source>
</evidence>
<dbReference type="InterPro" id="IPR002052">
    <property type="entry name" value="DNA_methylase_N6_adenine_CS"/>
</dbReference>
<evidence type="ECO:0000313" key="8">
    <source>
        <dbReference type="EMBL" id="PWK82368.1"/>
    </source>
</evidence>
<dbReference type="EMBL" id="QGHC01000016">
    <property type="protein sequence ID" value="PWK82368.1"/>
    <property type="molecule type" value="Genomic_DNA"/>
</dbReference>
<dbReference type="Pfam" id="PF05175">
    <property type="entry name" value="MTS"/>
    <property type="match status" value="1"/>
</dbReference>
<feature type="domain" description="Release factor glutamine methyltransferase N-terminal" evidence="7">
    <location>
        <begin position="7"/>
        <end position="70"/>
    </location>
</feature>
<dbReference type="GO" id="GO:0102559">
    <property type="term" value="F:peptide chain release factor N(5)-glutamine methyltransferase activity"/>
    <property type="evidence" value="ECO:0007669"/>
    <property type="project" value="UniProtKB-EC"/>
</dbReference>
<gene>
    <name evidence="5" type="primary">prmC</name>
    <name evidence="8" type="ORF">C7456_11613</name>
</gene>
<dbReference type="NCBIfam" id="TIGR00536">
    <property type="entry name" value="hemK_fam"/>
    <property type="match status" value="1"/>
</dbReference>
<evidence type="ECO:0000313" key="9">
    <source>
        <dbReference type="Proteomes" id="UP000245812"/>
    </source>
</evidence>
<dbReference type="EC" id="2.1.1.297" evidence="5"/>
<dbReference type="Gene3D" id="1.10.8.10">
    <property type="entry name" value="DNA helicase RuvA subunit, C-terminal domain"/>
    <property type="match status" value="1"/>
</dbReference>
<evidence type="ECO:0000259" key="6">
    <source>
        <dbReference type="Pfam" id="PF05175"/>
    </source>
</evidence>
<dbReference type="InterPro" id="IPR004556">
    <property type="entry name" value="HemK-like"/>
</dbReference>
<evidence type="ECO:0000259" key="7">
    <source>
        <dbReference type="Pfam" id="PF17827"/>
    </source>
</evidence>
<dbReference type="InterPro" id="IPR007848">
    <property type="entry name" value="Small_mtfrase_dom"/>
</dbReference>
<name>A0A316HQI0_9GAMM</name>
<dbReference type="Gene3D" id="3.40.50.150">
    <property type="entry name" value="Vaccinia Virus protein VP39"/>
    <property type="match status" value="1"/>
</dbReference>
<organism evidence="8 9">
    <name type="scientific">Fulvimonas soli</name>
    <dbReference type="NCBI Taxonomy" id="155197"/>
    <lineage>
        <taxon>Bacteria</taxon>
        <taxon>Pseudomonadati</taxon>
        <taxon>Pseudomonadota</taxon>
        <taxon>Gammaproteobacteria</taxon>
        <taxon>Lysobacterales</taxon>
        <taxon>Rhodanobacteraceae</taxon>
        <taxon>Fulvimonas</taxon>
    </lineage>
</organism>
<comment type="similarity">
    <text evidence="5">Belongs to the protein N5-glutamine methyltransferase family. PrmC subfamily.</text>
</comment>
<dbReference type="NCBIfam" id="TIGR03534">
    <property type="entry name" value="RF_mod_PrmC"/>
    <property type="match status" value="1"/>
</dbReference>
<dbReference type="CDD" id="cd02440">
    <property type="entry name" value="AdoMet_MTases"/>
    <property type="match status" value="1"/>
</dbReference>